<dbReference type="Proteomes" id="UP000095767">
    <property type="component" value="Unassembled WGS sequence"/>
</dbReference>
<dbReference type="InterPro" id="IPR016138">
    <property type="entry name" value="Ribosome_inactivat_prot_sub1"/>
</dbReference>
<dbReference type="GO" id="GO:0006952">
    <property type="term" value="P:defense response"/>
    <property type="evidence" value="ECO:0007669"/>
    <property type="project" value="UniProtKB-KW"/>
</dbReference>
<accession>A0A1E5WK43</accession>
<evidence type="ECO:0000313" key="4">
    <source>
        <dbReference type="Proteomes" id="UP000095767"/>
    </source>
</evidence>
<dbReference type="SUPFAM" id="SSF56371">
    <property type="entry name" value="Ribosome inactivating proteins (RIP)"/>
    <property type="match status" value="1"/>
</dbReference>
<evidence type="ECO:0000313" key="3">
    <source>
        <dbReference type="EMBL" id="OEL37733.1"/>
    </source>
</evidence>
<dbReference type="Gene3D" id="3.40.420.10">
    <property type="entry name" value="Ricin (A subunit), domain 1"/>
    <property type="match status" value="1"/>
</dbReference>
<evidence type="ECO:0000256" key="2">
    <source>
        <dbReference type="SAM" id="SignalP"/>
    </source>
</evidence>
<feature type="chain" id="PRO_5009189323" description="rRNA N-glycosylase" evidence="2">
    <location>
        <begin position="28"/>
        <end position="112"/>
    </location>
</feature>
<sequence length="112" mass="11973">MLQMESGRRCSVALLFLTLVLAAGSLAAVAQFHPPADKRYMLVALQANRGDHVRLAMTTGDVSITGFANGTNHWFAVTGSESLLPFGNSYRRDIPGQGLGNLLRVLVNNGTS</sequence>
<keyword evidence="1" id="KW-0378">Hydrolase</keyword>
<dbReference type="AlphaFoldDB" id="A0A1E5WK43"/>
<dbReference type="InterPro" id="IPR001574">
    <property type="entry name" value="Ribosome_inactivat_prot"/>
</dbReference>
<feature type="signal peptide" evidence="2">
    <location>
        <begin position="1"/>
        <end position="27"/>
    </location>
</feature>
<organism evidence="3 4">
    <name type="scientific">Dichanthelium oligosanthes</name>
    <dbReference type="NCBI Taxonomy" id="888268"/>
    <lineage>
        <taxon>Eukaryota</taxon>
        <taxon>Viridiplantae</taxon>
        <taxon>Streptophyta</taxon>
        <taxon>Embryophyta</taxon>
        <taxon>Tracheophyta</taxon>
        <taxon>Spermatophyta</taxon>
        <taxon>Magnoliopsida</taxon>
        <taxon>Liliopsida</taxon>
        <taxon>Poales</taxon>
        <taxon>Poaceae</taxon>
        <taxon>PACMAD clade</taxon>
        <taxon>Panicoideae</taxon>
        <taxon>Panicodae</taxon>
        <taxon>Paniceae</taxon>
        <taxon>Dichantheliinae</taxon>
        <taxon>Dichanthelium</taxon>
    </lineage>
</organism>
<dbReference type="OrthoDB" id="680609at2759"/>
<dbReference type="EMBL" id="LWDX02004399">
    <property type="protein sequence ID" value="OEL37733.1"/>
    <property type="molecule type" value="Genomic_DNA"/>
</dbReference>
<keyword evidence="1" id="KW-0611">Plant defense</keyword>
<evidence type="ECO:0000256" key="1">
    <source>
        <dbReference type="RuleBase" id="RU004915"/>
    </source>
</evidence>
<comment type="catalytic activity">
    <reaction evidence="1">
        <text>Endohydrolysis of the N-glycosidic bond at one specific adenosine on the 28S rRNA.</text>
        <dbReference type="EC" id="3.2.2.22"/>
    </reaction>
</comment>
<keyword evidence="4" id="KW-1185">Reference proteome</keyword>
<dbReference type="GO" id="GO:0017148">
    <property type="term" value="P:negative regulation of translation"/>
    <property type="evidence" value="ECO:0007669"/>
    <property type="project" value="UniProtKB-KW"/>
</dbReference>
<dbReference type="GO" id="GO:0030598">
    <property type="term" value="F:rRNA N-glycosylase activity"/>
    <property type="evidence" value="ECO:0007669"/>
    <property type="project" value="UniProtKB-EC"/>
</dbReference>
<name>A0A1E5WK43_9POAL</name>
<dbReference type="GO" id="GO:0090729">
    <property type="term" value="F:toxin activity"/>
    <property type="evidence" value="ECO:0007669"/>
    <property type="project" value="UniProtKB-KW"/>
</dbReference>
<comment type="similarity">
    <text evidence="1">Belongs to the ribosome-inactivating protein family.</text>
</comment>
<keyword evidence="1" id="KW-0800">Toxin</keyword>
<keyword evidence="1" id="KW-0652">Protein synthesis inhibitor</keyword>
<comment type="caution">
    <text evidence="3">The sequence shown here is derived from an EMBL/GenBank/DDBJ whole genome shotgun (WGS) entry which is preliminary data.</text>
</comment>
<dbReference type="InterPro" id="IPR036041">
    <property type="entry name" value="Ribosome-inact_prot_sf"/>
</dbReference>
<dbReference type="Pfam" id="PF00161">
    <property type="entry name" value="RIP"/>
    <property type="match status" value="1"/>
</dbReference>
<gene>
    <name evidence="3" type="ORF">BAE44_0001248</name>
</gene>
<dbReference type="EC" id="3.2.2.22" evidence="1"/>
<protein>
    <recommendedName>
        <fullName evidence="1">rRNA N-glycosylase</fullName>
        <ecNumber evidence="1">3.2.2.22</ecNumber>
    </recommendedName>
</protein>
<reference evidence="3 4" key="1">
    <citation type="submission" date="2016-09" db="EMBL/GenBank/DDBJ databases">
        <title>The draft genome of Dichanthelium oligosanthes: A C3 panicoid grass species.</title>
        <authorList>
            <person name="Studer A.J."/>
            <person name="Schnable J.C."/>
            <person name="Brutnell T.P."/>
        </authorList>
    </citation>
    <scope>NUCLEOTIDE SEQUENCE [LARGE SCALE GENOMIC DNA]</scope>
    <source>
        <strain evidence="4">cv. Kellogg 1175</strain>
        <tissue evidence="3">Leaf</tissue>
    </source>
</reference>
<keyword evidence="2" id="KW-0732">Signal</keyword>
<proteinExistence type="inferred from homology"/>